<proteinExistence type="predicted"/>
<gene>
    <name evidence="1" type="ORF">LSALG_LOCUS30314</name>
</gene>
<dbReference type="AlphaFoldDB" id="A0AA36ECH4"/>
<keyword evidence="2" id="KW-1185">Reference proteome</keyword>
<reference evidence="1" key="1">
    <citation type="submission" date="2023-04" db="EMBL/GenBank/DDBJ databases">
        <authorList>
            <person name="Vijverberg K."/>
            <person name="Xiong W."/>
            <person name="Schranz E."/>
        </authorList>
    </citation>
    <scope>NUCLEOTIDE SEQUENCE</scope>
</reference>
<accession>A0AA36ECH4</accession>
<protein>
    <submittedName>
        <fullName evidence="1">Uncharacterized protein</fullName>
    </submittedName>
</protein>
<dbReference type="EMBL" id="OX465082">
    <property type="protein sequence ID" value="CAI9291159.1"/>
    <property type="molecule type" value="Genomic_DNA"/>
</dbReference>
<sequence length="129" mass="15100">MEGIHLLNEVFFCSSILTRKQLKFEEAFQALKGMCVLHEQLEVEENDLREEVHRLSKRNKRLVDGLIGRHLGLNQELKEKTQQFRSLKLQYTKTFSQLSIACSGKDASIKLIEENSRMLFLKKMPKLHL</sequence>
<organism evidence="1 2">
    <name type="scientific">Lactuca saligna</name>
    <name type="common">Willowleaf lettuce</name>
    <dbReference type="NCBI Taxonomy" id="75948"/>
    <lineage>
        <taxon>Eukaryota</taxon>
        <taxon>Viridiplantae</taxon>
        <taxon>Streptophyta</taxon>
        <taxon>Embryophyta</taxon>
        <taxon>Tracheophyta</taxon>
        <taxon>Spermatophyta</taxon>
        <taxon>Magnoliopsida</taxon>
        <taxon>eudicotyledons</taxon>
        <taxon>Gunneridae</taxon>
        <taxon>Pentapetalae</taxon>
        <taxon>asterids</taxon>
        <taxon>campanulids</taxon>
        <taxon>Asterales</taxon>
        <taxon>Asteraceae</taxon>
        <taxon>Cichorioideae</taxon>
        <taxon>Cichorieae</taxon>
        <taxon>Lactucinae</taxon>
        <taxon>Lactuca</taxon>
    </lineage>
</organism>
<evidence type="ECO:0000313" key="2">
    <source>
        <dbReference type="Proteomes" id="UP001177003"/>
    </source>
</evidence>
<dbReference type="Proteomes" id="UP001177003">
    <property type="component" value="Chromosome 6"/>
</dbReference>
<name>A0AA36ECH4_LACSI</name>
<evidence type="ECO:0000313" key="1">
    <source>
        <dbReference type="EMBL" id="CAI9291159.1"/>
    </source>
</evidence>